<protein>
    <submittedName>
        <fullName evidence="1">Uncharacterized protein</fullName>
    </submittedName>
</protein>
<evidence type="ECO:0000313" key="1">
    <source>
        <dbReference type="EMBL" id="JAD38241.1"/>
    </source>
</evidence>
<reference evidence="1" key="1">
    <citation type="submission" date="2014-09" db="EMBL/GenBank/DDBJ databases">
        <authorList>
            <person name="Magalhaes I.L.F."/>
            <person name="Oliveira U."/>
            <person name="Santos F.R."/>
            <person name="Vidigal T.H.D.A."/>
            <person name="Brescovit A.D."/>
            <person name="Santos A.J."/>
        </authorList>
    </citation>
    <scope>NUCLEOTIDE SEQUENCE</scope>
    <source>
        <tissue evidence="1">Shoot tissue taken approximately 20 cm above the soil surface</tissue>
    </source>
</reference>
<organism evidence="1">
    <name type="scientific">Arundo donax</name>
    <name type="common">Giant reed</name>
    <name type="synonym">Donax arundinaceus</name>
    <dbReference type="NCBI Taxonomy" id="35708"/>
    <lineage>
        <taxon>Eukaryota</taxon>
        <taxon>Viridiplantae</taxon>
        <taxon>Streptophyta</taxon>
        <taxon>Embryophyta</taxon>
        <taxon>Tracheophyta</taxon>
        <taxon>Spermatophyta</taxon>
        <taxon>Magnoliopsida</taxon>
        <taxon>Liliopsida</taxon>
        <taxon>Poales</taxon>
        <taxon>Poaceae</taxon>
        <taxon>PACMAD clade</taxon>
        <taxon>Arundinoideae</taxon>
        <taxon>Arundineae</taxon>
        <taxon>Arundo</taxon>
    </lineage>
</organism>
<dbReference type="EMBL" id="GBRH01259654">
    <property type="protein sequence ID" value="JAD38241.1"/>
    <property type="molecule type" value="Transcribed_RNA"/>
</dbReference>
<reference evidence="1" key="2">
    <citation type="journal article" date="2015" name="Data Brief">
        <title>Shoot transcriptome of the giant reed, Arundo donax.</title>
        <authorList>
            <person name="Barrero R.A."/>
            <person name="Guerrero F.D."/>
            <person name="Moolhuijzen P."/>
            <person name="Goolsby J.A."/>
            <person name="Tidwell J."/>
            <person name="Bellgard S.E."/>
            <person name="Bellgard M.I."/>
        </authorList>
    </citation>
    <scope>NUCLEOTIDE SEQUENCE</scope>
    <source>
        <tissue evidence="1">Shoot tissue taken approximately 20 cm above the soil surface</tissue>
    </source>
</reference>
<name>A0A0A8ZHF0_ARUDO</name>
<accession>A0A0A8ZHF0</accession>
<proteinExistence type="predicted"/>
<sequence>MMLLYIEPITTDRYSHLSWLYKEHYV</sequence>
<dbReference type="AlphaFoldDB" id="A0A0A8ZHF0"/>